<dbReference type="Pfam" id="PF12679">
    <property type="entry name" value="ABC2_membrane_2"/>
    <property type="match status" value="1"/>
</dbReference>
<feature type="transmembrane region" description="Helical" evidence="6">
    <location>
        <begin position="12"/>
        <end position="35"/>
    </location>
</feature>
<evidence type="ECO:0000256" key="6">
    <source>
        <dbReference type="SAM" id="Phobius"/>
    </source>
</evidence>
<evidence type="ECO:0000256" key="5">
    <source>
        <dbReference type="ARBA" id="ARBA00023136"/>
    </source>
</evidence>
<dbReference type="InterPro" id="IPR051449">
    <property type="entry name" value="ABC-2_transporter_component"/>
</dbReference>
<keyword evidence="5 6" id="KW-0472">Membrane</keyword>
<comment type="subcellular location">
    <subcellularLocation>
        <location evidence="1">Cell membrane</location>
        <topology evidence="1">Multi-pass membrane protein</topology>
    </subcellularLocation>
</comment>
<evidence type="ECO:0000256" key="4">
    <source>
        <dbReference type="ARBA" id="ARBA00022989"/>
    </source>
</evidence>
<organism evidence="7 8">
    <name type="scientific">Algivirga pacifica</name>
    <dbReference type="NCBI Taxonomy" id="1162670"/>
    <lineage>
        <taxon>Bacteria</taxon>
        <taxon>Pseudomonadati</taxon>
        <taxon>Bacteroidota</taxon>
        <taxon>Cytophagia</taxon>
        <taxon>Cytophagales</taxon>
        <taxon>Flammeovirgaceae</taxon>
        <taxon>Algivirga</taxon>
    </lineage>
</organism>
<feature type="transmembrane region" description="Helical" evidence="6">
    <location>
        <begin position="138"/>
        <end position="157"/>
    </location>
</feature>
<evidence type="ECO:0000256" key="3">
    <source>
        <dbReference type="ARBA" id="ARBA00022692"/>
    </source>
</evidence>
<dbReference type="InterPro" id="IPR019860">
    <property type="entry name" value="Motility-assoc_ABC_perm_GldF"/>
</dbReference>
<feature type="transmembrane region" description="Helical" evidence="6">
    <location>
        <begin position="55"/>
        <end position="73"/>
    </location>
</feature>
<keyword evidence="3 6" id="KW-0812">Transmembrane</keyword>
<evidence type="ECO:0000313" key="8">
    <source>
        <dbReference type="Proteomes" id="UP001500298"/>
    </source>
</evidence>
<proteinExistence type="predicted"/>
<evidence type="ECO:0000256" key="1">
    <source>
        <dbReference type="ARBA" id="ARBA00004651"/>
    </source>
</evidence>
<dbReference type="PANTHER" id="PTHR30294:SF29">
    <property type="entry name" value="MULTIDRUG ABC TRANSPORTER PERMEASE YBHS-RELATED"/>
    <property type="match status" value="1"/>
</dbReference>
<keyword evidence="2" id="KW-1003">Cell membrane</keyword>
<reference evidence="8" key="1">
    <citation type="journal article" date="2019" name="Int. J. Syst. Evol. Microbiol.">
        <title>The Global Catalogue of Microorganisms (GCM) 10K type strain sequencing project: providing services to taxonomists for standard genome sequencing and annotation.</title>
        <authorList>
            <consortium name="The Broad Institute Genomics Platform"/>
            <consortium name="The Broad Institute Genome Sequencing Center for Infectious Disease"/>
            <person name="Wu L."/>
            <person name="Ma J."/>
        </authorList>
    </citation>
    <scope>NUCLEOTIDE SEQUENCE [LARGE SCALE GENOMIC DNA]</scope>
    <source>
        <strain evidence="8">JCM 18326</strain>
    </source>
</reference>
<name>A0ABP9D3T6_9BACT</name>
<keyword evidence="8" id="KW-1185">Reference proteome</keyword>
<evidence type="ECO:0000256" key="2">
    <source>
        <dbReference type="ARBA" id="ARBA00022475"/>
    </source>
</evidence>
<feature type="transmembrane region" description="Helical" evidence="6">
    <location>
        <begin position="219"/>
        <end position="237"/>
    </location>
</feature>
<protein>
    <submittedName>
        <fullName evidence="7">Gliding motility-associated ABC transporter permease subunit GldF</fullName>
    </submittedName>
</protein>
<comment type="caution">
    <text evidence="7">The sequence shown here is derived from an EMBL/GenBank/DDBJ whole genome shotgun (WGS) entry which is preliminary data.</text>
</comment>
<dbReference type="PANTHER" id="PTHR30294">
    <property type="entry name" value="MEMBRANE COMPONENT OF ABC TRANSPORTER YHHJ-RELATED"/>
    <property type="match status" value="1"/>
</dbReference>
<sequence length="242" mass="27054">MLEVLKKEFGSFFNSLAGYIVLVIFFIITGLFSWVFPQSSILSNGFANLNPLFDLAPYLFMFLVPALTMKAFSEEVKTGTIELLLTKPLTDWSIVLGKYFASLTLIIIALLPTLVYYYTVYQIGSPIGNIDQGATIGSYFGLLLLGTVFSAIGILASSITDNQIVSYITALFLCFIIYDGFSLISSINIWSTYSYQISKWGIDHHYSALSKGIIDSRNILYFISMTLIMLFASKITLSSRKW</sequence>
<keyword evidence="4 6" id="KW-1133">Transmembrane helix</keyword>
<dbReference type="RefSeq" id="WP_345369815.1">
    <property type="nucleotide sequence ID" value="NZ_BAABJX010000018.1"/>
</dbReference>
<accession>A0ABP9D3T6</accession>
<dbReference type="Proteomes" id="UP001500298">
    <property type="component" value="Unassembled WGS sequence"/>
</dbReference>
<feature type="transmembrane region" description="Helical" evidence="6">
    <location>
        <begin position="164"/>
        <end position="190"/>
    </location>
</feature>
<evidence type="ECO:0000313" key="7">
    <source>
        <dbReference type="EMBL" id="GAA4827552.1"/>
    </source>
</evidence>
<gene>
    <name evidence="7" type="primary">gldF</name>
    <name evidence="7" type="ORF">GCM10023331_10540</name>
</gene>
<dbReference type="EMBL" id="BAABJX010000018">
    <property type="protein sequence ID" value="GAA4827552.1"/>
    <property type="molecule type" value="Genomic_DNA"/>
</dbReference>
<feature type="transmembrane region" description="Helical" evidence="6">
    <location>
        <begin position="94"/>
        <end position="118"/>
    </location>
</feature>
<dbReference type="NCBIfam" id="TIGR03518">
    <property type="entry name" value="ABC_perm_GldF"/>
    <property type="match status" value="1"/>
</dbReference>